<dbReference type="Pfam" id="PF01042">
    <property type="entry name" value="Ribonuc_L-PSP"/>
    <property type="match status" value="1"/>
</dbReference>
<dbReference type="WBParaSite" id="snap_masked-unitig_45817-processed-gene-0.1-mRNA-1">
    <property type="protein sequence ID" value="snap_masked-unitig_45817-processed-gene-0.1-mRNA-1"/>
    <property type="gene ID" value="snap_masked-unitig_45817-processed-gene-0.1"/>
</dbReference>
<dbReference type="PANTHER" id="PTHR11803">
    <property type="entry name" value="2-IMINOBUTANOATE/2-IMINOPROPANOATE DEAMINASE RIDA"/>
    <property type="match status" value="1"/>
</dbReference>
<keyword evidence="2" id="KW-1185">Reference proteome</keyword>
<dbReference type="GO" id="GO:0005829">
    <property type="term" value="C:cytosol"/>
    <property type="evidence" value="ECO:0007669"/>
    <property type="project" value="TreeGrafter"/>
</dbReference>
<reference evidence="3" key="1">
    <citation type="submission" date="2016-11" db="UniProtKB">
        <authorList>
            <consortium name="WormBaseParasite"/>
        </authorList>
    </citation>
    <scope>IDENTIFICATION</scope>
</reference>
<dbReference type="InterPro" id="IPR006056">
    <property type="entry name" value="RidA"/>
</dbReference>
<dbReference type="STRING" id="282301.A0A1I8JS19"/>
<proteinExistence type="inferred from homology"/>
<dbReference type="FunFam" id="3.30.1330.40:FF:000001">
    <property type="entry name" value="L-PSP family endoribonuclease"/>
    <property type="match status" value="1"/>
</dbReference>
<name>A0A1I8JS19_9PLAT</name>
<evidence type="ECO:0000313" key="2">
    <source>
        <dbReference type="Proteomes" id="UP000095280"/>
    </source>
</evidence>
<dbReference type="GO" id="GO:0019239">
    <property type="term" value="F:deaminase activity"/>
    <property type="evidence" value="ECO:0007669"/>
    <property type="project" value="TreeGrafter"/>
</dbReference>
<dbReference type="Gene3D" id="3.30.1330.40">
    <property type="entry name" value="RutC-like"/>
    <property type="match status" value="1"/>
</dbReference>
<dbReference type="InterPro" id="IPR035959">
    <property type="entry name" value="RutC-like_sf"/>
</dbReference>
<evidence type="ECO:0000256" key="1">
    <source>
        <dbReference type="ARBA" id="ARBA00010552"/>
    </source>
</evidence>
<accession>A0A1I8JS19</accession>
<dbReference type="OrthoDB" id="309640at2759"/>
<dbReference type="PROSITE" id="PS01094">
    <property type="entry name" value="UPF0076"/>
    <property type="match status" value="1"/>
</dbReference>
<dbReference type="Proteomes" id="UP000095280">
    <property type="component" value="Unplaced"/>
</dbReference>
<dbReference type="NCBIfam" id="TIGR00004">
    <property type="entry name" value="Rid family detoxifying hydrolase"/>
    <property type="match status" value="1"/>
</dbReference>
<dbReference type="GO" id="GO:0005739">
    <property type="term" value="C:mitochondrion"/>
    <property type="evidence" value="ECO:0007669"/>
    <property type="project" value="TreeGrafter"/>
</dbReference>
<dbReference type="SUPFAM" id="SSF55298">
    <property type="entry name" value="YjgF-like"/>
    <property type="match status" value="1"/>
</dbReference>
<organism evidence="2 3">
    <name type="scientific">Macrostomum lignano</name>
    <dbReference type="NCBI Taxonomy" id="282301"/>
    <lineage>
        <taxon>Eukaryota</taxon>
        <taxon>Metazoa</taxon>
        <taxon>Spiralia</taxon>
        <taxon>Lophotrochozoa</taxon>
        <taxon>Platyhelminthes</taxon>
        <taxon>Rhabditophora</taxon>
        <taxon>Macrostomorpha</taxon>
        <taxon>Macrostomida</taxon>
        <taxon>Macrostomidae</taxon>
        <taxon>Macrostomum</taxon>
    </lineage>
</organism>
<sequence>MLRKIIATTSAPAAVGPYSQAVQLGQTLYMSGQIGLNPATMQMAGPDVESQAEQVLINMAAVLKAAGSDMSKVVKTTVLLADMNDFARVNAIYAKHFSEPFPARACYQAAGLPKQALVEIEAVAAVGDVKDE</sequence>
<dbReference type="PANTHER" id="PTHR11803:SF39">
    <property type="entry name" value="2-IMINOBUTANOATE_2-IMINOPROPANOATE DEAMINASE"/>
    <property type="match status" value="1"/>
</dbReference>
<dbReference type="AlphaFoldDB" id="A0A1I8JS19"/>
<dbReference type="CDD" id="cd00448">
    <property type="entry name" value="YjgF_YER057c_UK114_family"/>
    <property type="match status" value="1"/>
</dbReference>
<dbReference type="InterPro" id="IPR019897">
    <property type="entry name" value="RidA_CS"/>
</dbReference>
<protein>
    <submittedName>
        <fullName evidence="3">RidA family protein</fullName>
    </submittedName>
</protein>
<comment type="similarity">
    <text evidence="1">Belongs to the RutC family.</text>
</comment>
<dbReference type="InterPro" id="IPR006175">
    <property type="entry name" value="YjgF/YER057c/UK114"/>
</dbReference>
<evidence type="ECO:0000313" key="3">
    <source>
        <dbReference type="WBParaSite" id="snap_masked-unitig_45817-processed-gene-0.1-mRNA-1"/>
    </source>
</evidence>